<reference evidence="5" key="1">
    <citation type="journal article" date="2018" name="Genome Biol. Evol.">
        <title>Genomics and development of Lentinus tigrinus, a white-rot wood-decaying mushroom with dimorphic fruiting bodies.</title>
        <authorList>
            <person name="Wu B."/>
            <person name="Xu Z."/>
            <person name="Knudson A."/>
            <person name="Carlson A."/>
            <person name="Chen N."/>
            <person name="Kovaka S."/>
            <person name="LaButti K."/>
            <person name="Lipzen A."/>
            <person name="Pennachio C."/>
            <person name="Riley R."/>
            <person name="Schakwitz W."/>
            <person name="Umezawa K."/>
            <person name="Ohm R.A."/>
            <person name="Grigoriev I.V."/>
            <person name="Nagy L.G."/>
            <person name="Gibbons J."/>
            <person name="Hibbett D."/>
        </authorList>
    </citation>
    <scope>NUCLEOTIDE SEQUENCE [LARGE SCALE GENOMIC DNA]</scope>
    <source>
        <strain evidence="5">ALCF2SS1-6</strain>
    </source>
</reference>
<protein>
    <submittedName>
        <fullName evidence="5">NAD(P)-binding protein</fullName>
    </submittedName>
</protein>
<dbReference type="Pfam" id="PF13561">
    <property type="entry name" value="adh_short_C2"/>
    <property type="match status" value="1"/>
</dbReference>
<dbReference type="CDD" id="cd05233">
    <property type="entry name" value="SDR_c"/>
    <property type="match status" value="1"/>
</dbReference>
<name>A0A5C2SJF7_9APHY</name>
<dbReference type="PANTHER" id="PTHR43180">
    <property type="entry name" value="3-OXOACYL-(ACYL-CARRIER-PROTEIN) REDUCTASE (AFU_ORTHOLOGUE AFUA_6G11210)"/>
    <property type="match status" value="1"/>
</dbReference>
<dbReference type="InterPro" id="IPR057326">
    <property type="entry name" value="KR_dom"/>
</dbReference>
<evidence type="ECO:0000313" key="5">
    <source>
        <dbReference type="EMBL" id="RPD63985.1"/>
    </source>
</evidence>
<dbReference type="InterPro" id="IPR020904">
    <property type="entry name" value="Sc_DH/Rdtase_CS"/>
</dbReference>
<dbReference type="SMART" id="SM00822">
    <property type="entry name" value="PKS_KR"/>
    <property type="match status" value="1"/>
</dbReference>
<evidence type="ECO:0000259" key="4">
    <source>
        <dbReference type="SMART" id="SM00822"/>
    </source>
</evidence>
<dbReference type="PRINTS" id="PR00080">
    <property type="entry name" value="SDRFAMILY"/>
</dbReference>
<gene>
    <name evidence="5" type="ORF">L227DRAFT_572422</name>
</gene>
<dbReference type="OrthoDB" id="4131217at2759"/>
<proteinExistence type="inferred from homology"/>
<organism evidence="5 6">
    <name type="scientific">Lentinus tigrinus ALCF2SS1-6</name>
    <dbReference type="NCBI Taxonomy" id="1328759"/>
    <lineage>
        <taxon>Eukaryota</taxon>
        <taxon>Fungi</taxon>
        <taxon>Dikarya</taxon>
        <taxon>Basidiomycota</taxon>
        <taxon>Agaricomycotina</taxon>
        <taxon>Agaricomycetes</taxon>
        <taxon>Polyporales</taxon>
        <taxon>Polyporaceae</taxon>
        <taxon>Lentinus</taxon>
    </lineage>
</organism>
<evidence type="ECO:0000256" key="1">
    <source>
        <dbReference type="ARBA" id="ARBA00006484"/>
    </source>
</evidence>
<dbReference type="Gene3D" id="3.40.50.720">
    <property type="entry name" value="NAD(P)-binding Rossmann-like Domain"/>
    <property type="match status" value="1"/>
</dbReference>
<accession>A0A5C2SJF7</accession>
<keyword evidence="3" id="KW-0560">Oxidoreductase</keyword>
<comment type="similarity">
    <text evidence="1">Belongs to the short-chain dehydrogenases/reductases (SDR) family.</text>
</comment>
<evidence type="ECO:0000256" key="2">
    <source>
        <dbReference type="ARBA" id="ARBA00022857"/>
    </source>
</evidence>
<dbReference type="Proteomes" id="UP000313359">
    <property type="component" value="Unassembled WGS sequence"/>
</dbReference>
<dbReference type="PROSITE" id="PS00061">
    <property type="entry name" value="ADH_SHORT"/>
    <property type="match status" value="1"/>
</dbReference>
<dbReference type="EMBL" id="ML122255">
    <property type="protein sequence ID" value="RPD63985.1"/>
    <property type="molecule type" value="Genomic_DNA"/>
</dbReference>
<dbReference type="PANTHER" id="PTHR43180:SF66">
    <property type="entry name" value="SHORT-CHAIN DEHYDROGENASE_REDUCTASE FAMILY PROTEIN"/>
    <property type="match status" value="1"/>
</dbReference>
<dbReference type="FunFam" id="3.40.50.720:FF:000084">
    <property type="entry name" value="Short-chain dehydrogenase reductase"/>
    <property type="match status" value="1"/>
</dbReference>
<keyword evidence="2" id="KW-0521">NADP</keyword>
<dbReference type="GO" id="GO:0016491">
    <property type="term" value="F:oxidoreductase activity"/>
    <property type="evidence" value="ECO:0007669"/>
    <property type="project" value="UniProtKB-KW"/>
</dbReference>
<evidence type="ECO:0000256" key="3">
    <source>
        <dbReference type="ARBA" id="ARBA00023002"/>
    </source>
</evidence>
<dbReference type="SUPFAM" id="SSF51735">
    <property type="entry name" value="NAD(P)-binding Rossmann-fold domains"/>
    <property type="match status" value="1"/>
</dbReference>
<dbReference type="AlphaFoldDB" id="A0A5C2SJF7"/>
<feature type="domain" description="Ketoreductase" evidence="4">
    <location>
        <begin position="40"/>
        <end position="230"/>
    </location>
</feature>
<keyword evidence="6" id="KW-1185">Reference proteome</keyword>
<dbReference type="STRING" id="1328759.A0A5C2SJF7"/>
<sequence>MSSNDEFRKRTLARLESIRSHLQNTPRGTRLKDKVCIITGVGSLKGIGRATALLFAHEGARHLYLADFDPTNLPDLKSTIQNSYPDVKVTTQQADAADEEAIAGICKQALQEEGRLDVFFANAGIATATPLWDITPKQFMEVMRVNALSCFLAVKHASAAMKKTNPSRGKEFSGGSIILTASVAGLRSGAGTTEYSASKAAVNSIAQTACYQLQRTDIRVNTICPGLIETGMTASTFDYARSKGSEAKIGQLNPLGRYGLPQEIANAALFLASDESSYVNGQAWAVDAGLSSSHPHVPGRMA</sequence>
<dbReference type="PRINTS" id="PR00081">
    <property type="entry name" value="GDHRDH"/>
</dbReference>
<dbReference type="InterPro" id="IPR036291">
    <property type="entry name" value="NAD(P)-bd_dom_sf"/>
</dbReference>
<evidence type="ECO:0000313" key="6">
    <source>
        <dbReference type="Proteomes" id="UP000313359"/>
    </source>
</evidence>
<dbReference type="InterPro" id="IPR002347">
    <property type="entry name" value="SDR_fam"/>
</dbReference>